<dbReference type="Gene3D" id="3.40.525.10">
    <property type="entry name" value="CRAL-TRIO lipid binding domain"/>
    <property type="match status" value="1"/>
</dbReference>
<dbReference type="InterPro" id="IPR036865">
    <property type="entry name" value="CRAL-TRIO_dom_sf"/>
</dbReference>
<organism evidence="2 3">
    <name type="scientific">Skeletonema marinoi</name>
    <dbReference type="NCBI Taxonomy" id="267567"/>
    <lineage>
        <taxon>Eukaryota</taxon>
        <taxon>Sar</taxon>
        <taxon>Stramenopiles</taxon>
        <taxon>Ochrophyta</taxon>
        <taxon>Bacillariophyta</taxon>
        <taxon>Coscinodiscophyceae</taxon>
        <taxon>Thalassiosirophycidae</taxon>
        <taxon>Thalassiosirales</taxon>
        <taxon>Skeletonemataceae</taxon>
        <taxon>Skeletonema</taxon>
        <taxon>Skeletonema marinoi-dohrnii complex</taxon>
    </lineage>
</organism>
<dbReference type="PROSITE" id="PS50191">
    <property type="entry name" value="CRAL_TRIO"/>
    <property type="match status" value="1"/>
</dbReference>
<dbReference type="PANTHER" id="PTHR45824:SF29">
    <property type="entry name" value="GH16843P"/>
    <property type="match status" value="1"/>
</dbReference>
<dbReference type="SMART" id="SM00516">
    <property type="entry name" value="SEC14"/>
    <property type="match status" value="1"/>
</dbReference>
<evidence type="ECO:0000313" key="2">
    <source>
        <dbReference type="EMBL" id="KAK1745945.1"/>
    </source>
</evidence>
<dbReference type="GO" id="GO:0008526">
    <property type="term" value="F:phosphatidylinositol transfer activity"/>
    <property type="evidence" value="ECO:0007669"/>
    <property type="project" value="TreeGrafter"/>
</dbReference>
<dbReference type="SUPFAM" id="SSF52087">
    <property type="entry name" value="CRAL/TRIO domain"/>
    <property type="match status" value="1"/>
</dbReference>
<dbReference type="InterPro" id="IPR036273">
    <property type="entry name" value="CRAL/TRIO_N_dom_sf"/>
</dbReference>
<dbReference type="InterPro" id="IPR001251">
    <property type="entry name" value="CRAL-TRIO_dom"/>
</dbReference>
<keyword evidence="3" id="KW-1185">Reference proteome</keyword>
<name>A0AAD8YI74_9STRA</name>
<reference evidence="2" key="1">
    <citation type="submission" date="2023-06" db="EMBL/GenBank/DDBJ databases">
        <title>Survivors Of The Sea: Transcriptome response of Skeletonema marinoi to long-term dormancy.</title>
        <authorList>
            <person name="Pinder M.I.M."/>
            <person name="Kourtchenko O."/>
            <person name="Robertson E.K."/>
            <person name="Larsson T."/>
            <person name="Maumus F."/>
            <person name="Osuna-Cruz C.M."/>
            <person name="Vancaester E."/>
            <person name="Stenow R."/>
            <person name="Vandepoele K."/>
            <person name="Ploug H."/>
            <person name="Bruchert V."/>
            <person name="Godhe A."/>
            <person name="Topel M."/>
        </authorList>
    </citation>
    <scope>NUCLEOTIDE SEQUENCE</scope>
    <source>
        <strain evidence="2">R05AC</strain>
    </source>
</reference>
<dbReference type="Pfam" id="PF00650">
    <property type="entry name" value="CRAL_TRIO"/>
    <property type="match status" value="1"/>
</dbReference>
<feature type="domain" description="CRAL-TRIO" evidence="1">
    <location>
        <begin position="188"/>
        <end position="351"/>
    </location>
</feature>
<proteinExistence type="predicted"/>
<dbReference type="CDD" id="cd00170">
    <property type="entry name" value="SEC14"/>
    <property type="match status" value="1"/>
</dbReference>
<protein>
    <submittedName>
        <fullName evidence="2">Phosphatidylinositol transfer protein</fullName>
    </submittedName>
</protein>
<dbReference type="InterPro" id="IPR052578">
    <property type="entry name" value="PI_Transfer_CRAL-TRIO"/>
</dbReference>
<gene>
    <name evidence="2" type="ORF">QTG54_003869</name>
</gene>
<evidence type="ECO:0000259" key="1">
    <source>
        <dbReference type="PROSITE" id="PS50191"/>
    </source>
</evidence>
<dbReference type="EMBL" id="JATAAI010000005">
    <property type="protein sequence ID" value="KAK1745945.1"/>
    <property type="molecule type" value="Genomic_DNA"/>
</dbReference>
<evidence type="ECO:0000313" key="3">
    <source>
        <dbReference type="Proteomes" id="UP001224775"/>
    </source>
</evidence>
<dbReference type="AlphaFoldDB" id="A0AAD8YI74"/>
<accession>A0AAD8YI74</accession>
<comment type="caution">
    <text evidence="2">The sequence shown here is derived from an EMBL/GenBank/DDBJ whole genome shotgun (WGS) entry which is preliminary data.</text>
</comment>
<dbReference type="Proteomes" id="UP001224775">
    <property type="component" value="Unassembled WGS sequence"/>
</dbReference>
<dbReference type="SUPFAM" id="SSF46938">
    <property type="entry name" value="CRAL/TRIO N-terminal domain"/>
    <property type="match status" value="1"/>
</dbReference>
<dbReference type="PANTHER" id="PTHR45824">
    <property type="entry name" value="GH16843P"/>
    <property type="match status" value="1"/>
</dbReference>
<sequence>MTVLLSSRSLARGLFHQNDYDKNNYHPCIITHSGTTLYPTKLEEAPTEESSDDDEYESVERQQQQLQQQQQRINNNNLLPLIDDCSELDHTRRVSIATSHGFDYDEEQGVQSILDALTPHEKQHMSDENMPLRHYRADKGNLPQAIRKIKATIQWRQDFNVEDIKRCFRDRNNPDLPIEKQKELNHLAEVIAKENETGKIYCRGYDKEGRAVLYLTPGRENSQCEIDNMRHLVYHLERAIACTRHKSGRQKVCIVIGYQGFRIANAPPMSVVKHTLLILQGHYPERMFRAYIADPPMVFRGFWKVIKHFIDPATLDKIAFCTGEEGKALLERDFDTNTTEKQAGGQKELRKFCSREFLFDTPHHCTFDEDSS</sequence>